<keyword evidence="4" id="KW-1185">Reference proteome</keyword>
<dbReference type="Proteomes" id="UP001596516">
    <property type="component" value="Unassembled WGS sequence"/>
</dbReference>
<evidence type="ECO:0000313" key="3">
    <source>
        <dbReference type="EMBL" id="MFC7703471.1"/>
    </source>
</evidence>
<feature type="signal peptide" evidence="1">
    <location>
        <begin position="1"/>
        <end position="22"/>
    </location>
</feature>
<evidence type="ECO:0000259" key="2">
    <source>
        <dbReference type="Pfam" id="PF09917"/>
    </source>
</evidence>
<dbReference type="PANTHER" id="PTHR36919">
    <property type="entry name" value="BLR1215 PROTEIN"/>
    <property type="match status" value="1"/>
</dbReference>
<name>A0ABW2UHL0_9RHOB</name>
<feature type="domain" description="DUF2147" evidence="2">
    <location>
        <begin position="28"/>
        <end position="130"/>
    </location>
</feature>
<sequence length="132" mass="14205">MIRKSLMALTLTAPLIATPAFAQDPAEGIWTTQPDNNGNYGTVQILPCENRICGVLTGAFDGSGAPLPSENIGRAIVWDMQPRGDGSYENGKVFSPDQGRTYNAKMALRGDQLGVAGCVLGFCREQTWTRAR</sequence>
<proteinExistence type="predicted"/>
<gene>
    <name evidence="3" type="ORF">ACFQXB_04590</name>
</gene>
<accession>A0ABW2UHL0</accession>
<dbReference type="EMBL" id="JBHTFQ010000002">
    <property type="protein sequence ID" value="MFC7703471.1"/>
    <property type="molecule type" value="Genomic_DNA"/>
</dbReference>
<reference evidence="4" key="1">
    <citation type="journal article" date="2019" name="Int. J. Syst. Evol. Microbiol.">
        <title>The Global Catalogue of Microorganisms (GCM) 10K type strain sequencing project: providing services to taxonomists for standard genome sequencing and annotation.</title>
        <authorList>
            <consortium name="The Broad Institute Genomics Platform"/>
            <consortium name="The Broad Institute Genome Sequencing Center for Infectious Disease"/>
            <person name="Wu L."/>
            <person name="Ma J."/>
        </authorList>
    </citation>
    <scope>NUCLEOTIDE SEQUENCE [LARGE SCALE GENOMIC DNA]</scope>
    <source>
        <strain evidence="4">CGMCC 1.12750</strain>
    </source>
</reference>
<evidence type="ECO:0000313" key="4">
    <source>
        <dbReference type="Proteomes" id="UP001596516"/>
    </source>
</evidence>
<organism evidence="3 4">
    <name type="scientific">Plastorhodobacter daqingensis</name>
    <dbReference type="NCBI Taxonomy" id="1387281"/>
    <lineage>
        <taxon>Bacteria</taxon>
        <taxon>Pseudomonadati</taxon>
        <taxon>Pseudomonadota</taxon>
        <taxon>Alphaproteobacteria</taxon>
        <taxon>Rhodobacterales</taxon>
        <taxon>Paracoccaceae</taxon>
        <taxon>Plastorhodobacter</taxon>
    </lineage>
</organism>
<feature type="chain" id="PRO_5045929012" evidence="1">
    <location>
        <begin position="23"/>
        <end position="132"/>
    </location>
</feature>
<dbReference type="InterPro" id="IPR019223">
    <property type="entry name" value="DUF2147"/>
</dbReference>
<keyword evidence="1" id="KW-0732">Signal</keyword>
<dbReference type="PANTHER" id="PTHR36919:SF3">
    <property type="entry name" value="BLL5882 PROTEIN"/>
    <property type="match status" value="1"/>
</dbReference>
<dbReference type="Gene3D" id="2.40.128.520">
    <property type="match status" value="1"/>
</dbReference>
<comment type="caution">
    <text evidence="3">The sequence shown here is derived from an EMBL/GenBank/DDBJ whole genome shotgun (WGS) entry which is preliminary data.</text>
</comment>
<dbReference type="Pfam" id="PF09917">
    <property type="entry name" value="DUF2147"/>
    <property type="match status" value="1"/>
</dbReference>
<dbReference type="RefSeq" id="WP_377399825.1">
    <property type="nucleotide sequence ID" value="NZ_JBHTFQ010000002.1"/>
</dbReference>
<protein>
    <submittedName>
        <fullName evidence="3">DUF2147 domain-containing protein</fullName>
    </submittedName>
</protein>
<evidence type="ECO:0000256" key="1">
    <source>
        <dbReference type="SAM" id="SignalP"/>
    </source>
</evidence>